<dbReference type="OrthoDB" id="2189254at2759"/>
<dbReference type="eggNOG" id="KOG2218">
    <property type="taxonomic scope" value="Eukaryota"/>
</dbReference>
<dbReference type="PANTHER" id="PTHR13520:SF0">
    <property type="entry name" value="RAD50-INTERACTING PROTEIN 1"/>
    <property type="match status" value="1"/>
</dbReference>
<dbReference type="GO" id="GO:0060628">
    <property type="term" value="P:regulation of ER to Golgi vesicle-mediated transport"/>
    <property type="evidence" value="ECO:0007669"/>
    <property type="project" value="TreeGrafter"/>
</dbReference>
<dbReference type="OMA" id="GMTWEVL"/>
<evidence type="ECO:0000313" key="3">
    <source>
        <dbReference type="EMBL" id="EPE03330.1"/>
    </source>
</evidence>
<dbReference type="VEuPathDB" id="FungiDB:F503_07633"/>
<evidence type="ECO:0000313" key="4">
    <source>
        <dbReference type="Proteomes" id="UP000016923"/>
    </source>
</evidence>
<dbReference type="Proteomes" id="UP000016923">
    <property type="component" value="Unassembled WGS sequence"/>
</dbReference>
<organism evidence="3 4">
    <name type="scientific">Ophiostoma piceae (strain UAMH 11346)</name>
    <name type="common">Sap stain fungus</name>
    <dbReference type="NCBI Taxonomy" id="1262450"/>
    <lineage>
        <taxon>Eukaryota</taxon>
        <taxon>Fungi</taxon>
        <taxon>Dikarya</taxon>
        <taxon>Ascomycota</taxon>
        <taxon>Pezizomycotina</taxon>
        <taxon>Sordariomycetes</taxon>
        <taxon>Sordariomycetidae</taxon>
        <taxon>Ophiostomatales</taxon>
        <taxon>Ophiostomataceae</taxon>
        <taxon>Ophiostoma</taxon>
    </lineage>
</organism>
<dbReference type="InterPro" id="IPR042044">
    <property type="entry name" value="EXOC6PINT-1/Sec15/Tip20_C_dom2"/>
</dbReference>
<evidence type="ECO:0000256" key="1">
    <source>
        <dbReference type="SAM" id="Coils"/>
    </source>
</evidence>
<dbReference type="AlphaFoldDB" id="S3CRP9"/>
<evidence type="ECO:0000256" key="2">
    <source>
        <dbReference type="SAM" id="MobiDB-lite"/>
    </source>
</evidence>
<dbReference type="GO" id="GO:0070939">
    <property type="term" value="C:Dsl1/NZR complex"/>
    <property type="evidence" value="ECO:0007669"/>
    <property type="project" value="InterPro"/>
</dbReference>
<dbReference type="EMBL" id="KE148168">
    <property type="protein sequence ID" value="EPE03330.1"/>
    <property type="molecule type" value="Genomic_DNA"/>
</dbReference>
<protein>
    <submittedName>
        <fullName evidence="3">Rint-1 family protein</fullName>
    </submittedName>
</protein>
<dbReference type="STRING" id="1262450.S3CRP9"/>
<sequence length="888" mass="99242">MTSAPAPPLVVFPFGEPDARLEDFLDDKLQSTADLDTIDTLLARVQVQHGQLQDQLDDAAHELDRARETAAAKHDSLQAAIDQFDQLEKRIDERLVLVNAENAAPEAVIQQLAAPMEQLHRVTLAHDYLVLLQDVATWADEARAALPDRPQDALKPYGQIRRLARRLQELQTDDVSAPHLVAYVADVADKLWQGMNATMRASFSELLEARQWTVGRVDPELVADETWRDGFAKLLALQKPEVVAAAEAPQQPPQILLPIAVMAEFFVLEFRYHFLAMGEGRQTSEPQRTGQLCFPWYLQRVDRWTEFMRRSFAPILKQQFRNTAAWQSTAYRDPACALMAAMLPVLRQKVRHTTDFAVGLLNEQRKHQQEQHLQQNPQYQQQQADAADDEVLLNAPTFLGVLIGQLLEFDEELRQRGYDGGIPRPREVQGTPAPDYASNNYSWPGLAGEVLDEHFELWLRAEKEYAVSRYREIVDGDSKVALEARATIDYDYAPRGYTKPTLAAEHVVDLLRAVTAQYRLVRRFSHRRRFLIDIQVTLLDQYHDRLRGTLEAYSAMTSTLGRTLHGFSFSKEQLAQLEGTGSLEVLCRVYGSADLVIDTLRGWSDESFFLSLSQELNARAEAAAASGESGERTTTKTSQADDDDDGLFSSNIQAYESHRDAAESLLVSALIQSHGNALRPYILRTHWTTQTAGDEEDEVKDKAQDKAGDESDNTISPELDEPLRVIQRNLAFLANALGKVPLRRIVRKAMAALEQQLFNDLLLKSKFTGPGAAQFARDVAALKLVVEREVPVAPGAAATASFEWLRQGTVLLTLPAKQTGSADALTLTLQEADEIMFQGARLGNANHDNDGTDETNEGARGVLLQLGLTSVDEAHAHKIVRRRVELQG</sequence>
<dbReference type="PANTHER" id="PTHR13520">
    <property type="entry name" value="RAD50-INTERACTING PROTEIN 1 RINT-1"/>
    <property type="match status" value="1"/>
</dbReference>
<feature type="compositionally biased region" description="Basic and acidic residues" evidence="2">
    <location>
        <begin position="699"/>
        <end position="709"/>
    </location>
</feature>
<dbReference type="Gene3D" id="1.20.58.670">
    <property type="entry name" value="Dsl1p vesicle tethering complex, Tip20p subunit, domain D"/>
    <property type="match status" value="1"/>
</dbReference>
<dbReference type="GO" id="GO:0006890">
    <property type="term" value="P:retrograde vesicle-mediated transport, Golgi to endoplasmic reticulum"/>
    <property type="evidence" value="ECO:0007669"/>
    <property type="project" value="InterPro"/>
</dbReference>
<gene>
    <name evidence="3" type="ORF">F503_07633</name>
</gene>
<accession>S3CRP9</accession>
<feature type="region of interest" description="Disordered" evidence="2">
    <location>
        <begin position="621"/>
        <end position="648"/>
    </location>
</feature>
<feature type="coiled-coil region" evidence="1">
    <location>
        <begin position="42"/>
        <end position="69"/>
    </location>
</feature>
<reference evidence="3 4" key="1">
    <citation type="journal article" date="2013" name="BMC Genomics">
        <title>The genome and transcriptome of the pine saprophyte Ophiostoma piceae, and a comparison with the bark beetle-associated pine pathogen Grosmannia clavigera.</title>
        <authorList>
            <person name="Haridas S."/>
            <person name="Wang Y."/>
            <person name="Lim L."/>
            <person name="Massoumi Alamouti S."/>
            <person name="Jackman S."/>
            <person name="Docking R."/>
            <person name="Robertson G."/>
            <person name="Birol I."/>
            <person name="Bohlmann J."/>
            <person name="Breuil C."/>
        </authorList>
    </citation>
    <scope>NUCLEOTIDE SEQUENCE [LARGE SCALE GENOMIC DNA]</scope>
    <source>
        <strain evidence="3 4">UAMH 11346</strain>
    </source>
</reference>
<feature type="region of interest" description="Disordered" evidence="2">
    <location>
        <begin position="692"/>
        <end position="717"/>
    </location>
</feature>
<keyword evidence="1" id="KW-0175">Coiled coil</keyword>
<dbReference type="PROSITE" id="PS51386">
    <property type="entry name" value="RINT1_TIP20"/>
    <property type="match status" value="1"/>
</dbReference>
<keyword evidence="4" id="KW-1185">Reference proteome</keyword>
<proteinExistence type="predicted"/>
<dbReference type="GO" id="GO:0006888">
    <property type="term" value="P:endoplasmic reticulum to Golgi vesicle-mediated transport"/>
    <property type="evidence" value="ECO:0007669"/>
    <property type="project" value="InterPro"/>
</dbReference>
<dbReference type="Pfam" id="PF04437">
    <property type="entry name" value="RINT1_TIP1"/>
    <property type="match status" value="1"/>
</dbReference>
<dbReference type="InterPro" id="IPR007528">
    <property type="entry name" value="RINT1_Tip20"/>
</dbReference>
<name>S3CRP9_OPHP1</name>
<dbReference type="HOGENOM" id="CLU_015529_1_0_1"/>